<dbReference type="InterPro" id="IPR020831">
    <property type="entry name" value="GlycerAld/Erythrose_P_DH"/>
</dbReference>
<dbReference type="SMART" id="SM00846">
    <property type="entry name" value="Gp_dh_N"/>
    <property type="match status" value="1"/>
</dbReference>
<dbReference type="Proteomes" id="UP000019109">
    <property type="component" value="Unassembled WGS sequence"/>
</dbReference>
<keyword evidence="10" id="KW-1185">Reference proteome</keyword>
<dbReference type="NCBIfam" id="TIGR01534">
    <property type="entry name" value="GAPDH-I"/>
    <property type="match status" value="1"/>
</dbReference>
<dbReference type="Pfam" id="PF02800">
    <property type="entry name" value="Gp_dh_C"/>
    <property type="match status" value="1"/>
</dbReference>
<dbReference type="SUPFAM" id="SSF55347">
    <property type="entry name" value="Glyceraldehyde-3-phosphate dehydrogenase-like, C-terminal domain"/>
    <property type="match status" value="1"/>
</dbReference>
<dbReference type="InterPro" id="IPR036291">
    <property type="entry name" value="NAD(P)-bd_dom_sf"/>
</dbReference>
<dbReference type="EC" id="1.2.1.-" evidence="7"/>
<accession>W4V1M4</accession>
<dbReference type="InterPro" id="IPR020830">
    <property type="entry name" value="GlycerAld_3-P_DH_AS"/>
</dbReference>
<dbReference type="GO" id="GO:0051287">
    <property type="term" value="F:NAD binding"/>
    <property type="evidence" value="ECO:0007669"/>
    <property type="project" value="InterPro"/>
</dbReference>
<dbReference type="InterPro" id="IPR020828">
    <property type="entry name" value="GlycerAld_3-P_DH_NAD(P)-bd"/>
</dbReference>
<evidence type="ECO:0000256" key="4">
    <source>
        <dbReference type="PIRSR" id="PIRSR000149-3"/>
    </source>
</evidence>
<evidence type="ECO:0000256" key="5">
    <source>
        <dbReference type="PIRSR" id="PIRSR000149-4"/>
    </source>
</evidence>
<keyword evidence="4" id="KW-0547">Nucleotide-binding</keyword>
<dbReference type="CDD" id="cd18126">
    <property type="entry name" value="GAPDH_I_C"/>
    <property type="match status" value="1"/>
</dbReference>
<evidence type="ECO:0000256" key="6">
    <source>
        <dbReference type="RuleBase" id="RU000397"/>
    </source>
</evidence>
<feature type="binding site" evidence="4">
    <location>
        <position position="123"/>
    </location>
    <ligand>
        <name>NAD(+)</name>
        <dbReference type="ChEBI" id="CHEBI:57540"/>
    </ligand>
</feature>
<keyword evidence="2 7" id="KW-0560">Oxidoreductase</keyword>
<dbReference type="EMBL" id="BAVR01000003">
    <property type="protein sequence ID" value="GAE86992.1"/>
    <property type="molecule type" value="Genomic_DNA"/>
</dbReference>
<feature type="binding site" evidence="4">
    <location>
        <position position="36"/>
    </location>
    <ligand>
        <name>NAD(+)</name>
        <dbReference type="ChEBI" id="CHEBI:57540"/>
    </ligand>
</feature>
<dbReference type="GO" id="GO:0006006">
    <property type="term" value="P:glucose metabolic process"/>
    <property type="evidence" value="ECO:0007669"/>
    <property type="project" value="InterPro"/>
</dbReference>
<dbReference type="SUPFAM" id="SSF51735">
    <property type="entry name" value="NAD(P)-binding Rossmann-fold domains"/>
    <property type="match status" value="1"/>
</dbReference>
<feature type="site" description="Activates thiol group during catalysis" evidence="5">
    <location>
        <position position="182"/>
    </location>
</feature>
<feature type="binding site" evidence="4">
    <location>
        <position position="318"/>
    </location>
    <ligand>
        <name>NAD(+)</name>
        <dbReference type="ChEBI" id="CHEBI:57540"/>
    </ligand>
</feature>
<feature type="active site" description="Nucleophile" evidence="3">
    <location>
        <position position="155"/>
    </location>
</feature>
<dbReference type="GO" id="GO:0050661">
    <property type="term" value="F:NADP binding"/>
    <property type="evidence" value="ECO:0007669"/>
    <property type="project" value="InterPro"/>
</dbReference>
<dbReference type="STRING" id="1294263.JCM21531_329"/>
<reference evidence="9" key="1">
    <citation type="journal article" date="2014" name="Genome Announc.">
        <title>Draft Genome Sequence of Clostridium straminisolvens Strain JCM 21531T, Isolated from a Cellulose-Degrading Bacterial Community.</title>
        <authorList>
            <person name="Yuki M."/>
            <person name="Oshima K."/>
            <person name="Suda W."/>
            <person name="Sakamoto M."/>
            <person name="Kitamura K."/>
            <person name="Iida T."/>
            <person name="Hattori M."/>
            <person name="Ohkuma M."/>
        </authorList>
    </citation>
    <scope>NUCLEOTIDE SEQUENCE [LARGE SCALE GENOMIC DNA]</scope>
    <source>
        <strain evidence="9">JCM 21531</strain>
    </source>
</reference>
<dbReference type="GO" id="GO:0016620">
    <property type="term" value="F:oxidoreductase activity, acting on the aldehyde or oxo group of donors, NAD or NADP as acceptor"/>
    <property type="evidence" value="ECO:0007669"/>
    <property type="project" value="InterPro"/>
</dbReference>
<evidence type="ECO:0000313" key="10">
    <source>
        <dbReference type="Proteomes" id="UP000019109"/>
    </source>
</evidence>
<dbReference type="InterPro" id="IPR020829">
    <property type="entry name" value="GlycerAld_3-P_DH_cat"/>
</dbReference>
<dbReference type="FunFam" id="3.30.360.10:FF:000002">
    <property type="entry name" value="Glyceraldehyde-3-phosphate dehydrogenase"/>
    <property type="match status" value="1"/>
</dbReference>
<proteinExistence type="inferred from homology"/>
<name>W4V1M4_9FIRM</name>
<keyword evidence="4" id="KW-0520">NAD</keyword>
<evidence type="ECO:0000256" key="1">
    <source>
        <dbReference type="ARBA" id="ARBA00007406"/>
    </source>
</evidence>
<organism evidence="9 10">
    <name type="scientific">Acetivibrio straminisolvens JCM 21531</name>
    <dbReference type="NCBI Taxonomy" id="1294263"/>
    <lineage>
        <taxon>Bacteria</taxon>
        <taxon>Bacillati</taxon>
        <taxon>Bacillota</taxon>
        <taxon>Clostridia</taxon>
        <taxon>Eubacteriales</taxon>
        <taxon>Oscillospiraceae</taxon>
        <taxon>Acetivibrio</taxon>
    </lineage>
</organism>
<evidence type="ECO:0000256" key="7">
    <source>
        <dbReference type="RuleBase" id="RU361160"/>
    </source>
</evidence>
<dbReference type="AlphaFoldDB" id="W4V1M4"/>
<evidence type="ECO:0000313" key="9">
    <source>
        <dbReference type="EMBL" id="GAE86992.1"/>
    </source>
</evidence>
<dbReference type="CDD" id="cd05214">
    <property type="entry name" value="GAPDH_I_N"/>
    <property type="match status" value="1"/>
</dbReference>
<dbReference type="PANTHER" id="PTHR43148">
    <property type="entry name" value="GLYCERALDEHYDE-3-PHOSPHATE DEHYDROGENASE 2"/>
    <property type="match status" value="1"/>
</dbReference>
<comment type="similarity">
    <text evidence="1 6">Belongs to the glyceraldehyde-3-phosphate dehydrogenase family.</text>
</comment>
<dbReference type="Pfam" id="PF00044">
    <property type="entry name" value="Gp_dh_N"/>
    <property type="match status" value="1"/>
</dbReference>
<dbReference type="Gene3D" id="3.30.360.10">
    <property type="entry name" value="Dihydrodipicolinate Reductase, domain 2"/>
    <property type="match status" value="1"/>
</dbReference>
<evidence type="ECO:0000259" key="8">
    <source>
        <dbReference type="SMART" id="SM00846"/>
    </source>
</evidence>
<protein>
    <recommendedName>
        <fullName evidence="7">Glyceraldehyde-3-phosphate dehydrogenase</fullName>
        <ecNumber evidence="7">1.2.1.-</ecNumber>
    </recommendedName>
</protein>
<sequence length="336" mass="36627">MKTKIGINGFGRIGRHTFKLILEKYPDDLEVVAINDLTDAQTLAYLLKYDSVFGRYGQTVEATENALIVNGKSIQVLAEKDPANIPWQQYGVDIVLESTGLFTKREKAQAHITSGGAKKVVISAPATGEDITVVLGVNEQMYDPDRHHIISNASCTTNGLAPVARVLHESFGIVKGFMTTVHAYTNDQKILDLPHKELRRARAAALSIIPAKSGAAKAIGLVLPQLNGKLNGFAFRVPTADVSVIDLVVETRKDVTREEVNAVLKQAAEGELKDILNYSEEPLVSIDYKGDPASSTIDALSTMVIEKNMVKVVAWYDNEWGYSARCADLLAYIAGK</sequence>
<dbReference type="InterPro" id="IPR006424">
    <property type="entry name" value="Glyceraldehyde-3-P_DH_1"/>
</dbReference>
<dbReference type="PIRSF" id="PIRSF000149">
    <property type="entry name" value="GAP_DH"/>
    <property type="match status" value="1"/>
</dbReference>
<dbReference type="Gene3D" id="3.40.50.720">
    <property type="entry name" value="NAD(P)-binding Rossmann-like Domain"/>
    <property type="match status" value="1"/>
</dbReference>
<dbReference type="RefSeq" id="WP_038286789.1">
    <property type="nucleotide sequence ID" value="NZ_BAVR01000003.1"/>
</dbReference>
<comment type="caution">
    <text evidence="9">The sequence shown here is derived from an EMBL/GenBank/DDBJ whole genome shotgun (WGS) entry which is preliminary data.</text>
</comment>
<dbReference type="OrthoDB" id="9803304at2"/>
<dbReference type="FunFam" id="3.40.50.720:FF:000001">
    <property type="entry name" value="Glyceraldehyde-3-phosphate dehydrogenase"/>
    <property type="match status" value="1"/>
</dbReference>
<gene>
    <name evidence="9" type="ORF">JCM21531_329</name>
</gene>
<evidence type="ECO:0000256" key="2">
    <source>
        <dbReference type="ARBA" id="ARBA00023002"/>
    </source>
</evidence>
<feature type="domain" description="Glyceraldehyde 3-phosphate dehydrogenase NAD(P) binding" evidence="8">
    <location>
        <begin position="3"/>
        <end position="155"/>
    </location>
</feature>
<feature type="binding site" evidence="4">
    <location>
        <begin position="12"/>
        <end position="13"/>
    </location>
    <ligand>
        <name>NAD(+)</name>
        <dbReference type="ChEBI" id="CHEBI:57540"/>
    </ligand>
</feature>
<dbReference type="PRINTS" id="PR00078">
    <property type="entry name" value="G3PDHDRGNASE"/>
</dbReference>
<evidence type="ECO:0000256" key="3">
    <source>
        <dbReference type="PIRSR" id="PIRSR000149-1"/>
    </source>
</evidence>
<dbReference type="PROSITE" id="PS00071">
    <property type="entry name" value="GAPDH"/>
    <property type="match status" value="1"/>
</dbReference>